<keyword evidence="1" id="KW-0732">Signal</keyword>
<evidence type="ECO:0000256" key="1">
    <source>
        <dbReference type="SAM" id="SignalP"/>
    </source>
</evidence>
<evidence type="ECO:0000313" key="3">
    <source>
        <dbReference type="EMBL" id="KAF4476359.1"/>
    </source>
</evidence>
<organism evidence="3 4">
    <name type="scientific">Colletotrichum fructicola (strain Nara gc5)</name>
    <name type="common">Anthracnose fungus</name>
    <name type="synonym">Colletotrichum gloeosporioides (strain Nara gc5)</name>
    <dbReference type="NCBI Taxonomy" id="1213859"/>
    <lineage>
        <taxon>Eukaryota</taxon>
        <taxon>Fungi</taxon>
        <taxon>Dikarya</taxon>
        <taxon>Ascomycota</taxon>
        <taxon>Pezizomycotina</taxon>
        <taxon>Sordariomycetes</taxon>
        <taxon>Hypocreomycetidae</taxon>
        <taxon>Glomerellales</taxon>
        <taxon>Glomerellaceae</taxon>
        <taxon>Colletotrichum</taxon>
        <taxon>Colletotrichum gloeosporioides species complex</taxon>
    </lineage>
</organism>
<dbReference type="InParanoid" id="A0A7J6IJS0"/>
<keyword evidence="4" id="KW-1185">Reference proteome</keyword>
<dbReference type="GeneID" id="43613662"/>
<proteinExistence type="predicted"/>
<dbReference type="AlphaFoldDB" id="A0A7J6IJS0"/>
<reference evidence="3 4" key="2">
    <citation type="submission" date="2020-04" db="EMBL/GenBank/DDBJ databases">
        <title>Genome sequencing and assembly of multiple isolates from the Colletotrichum gloeosporioides species complex.</title>
        <authorList>
            <person name="Gan P."/>
            <person name="Shirasu K."/>
        </authorList>
    </citation>
    <scope>NUCLEOTIDE SEQUENCE [LARGE SCALE GENOMIC DNA]</scope>
    <source>
        <strain evidence="3 4">Nara gc5</strain>
    </source>
</reference>
<dbReference type="InterPro" id="IPR054293">
    <property type="entry name" value="DUF7029"/>
</dbReference>
<feature type="chain" id="PRO_5029895851" description="DUF7029 domain-containing protein" evidence="1">
    <location>
        <begin position="16"/>
        <end position="443"/>
    </location>
</feature>
<dbReference type="RefSeq" id="XP_031890917.1">
    <property type="nucleotide sequence ID" value="XM_032029583.1"/>
</dbReference>
<comment type="caution">
    <text evidence="3">The sequence shown here is derived from an EMBL/GenBank/DDBJ whole genome shotgun (WGS) entry which is preliminary data.</text>
</comment>
<dbReference type="OrthoDB" id="160645at2759"/>
<reference evidence="3 4" key="1">
    <citation type="submission" date="2012-08" db="EMBL/GenBank/DDBJ databases">
        <authorList>
            <person name="Gan P.H.P."/>
            <person name="Ikeda K."/>
            <person name="Irieda H."/>
            <person name="Narusaka M."/>
            <person name="O'Connell R.J."/>
            <person name="Narusaka Y."/>
            <person name="Takano Y."/>
            <person name="Kubo Y."/>
            <person name="Shirasu K."/>
        </authorList>
    </citation>
    <scope>NUCLEOTIDE SEQUENCE [LARGE SCALE GENOMIC DNA]</scope>
    <source>
        <strain evidence="3 4">Nara gc5</strain>
    </source>
</reference>
<gene>
    <name evidence="3" type="ORF">CGGC5_v014702</name>
</gene>
<dbReference type="EMBL" id="ANPB02000009">
    <property type="protein sequence ID" value="KAF4476359.1"/>
    <property type="molecule type" value="Genomic_DNA"/>
</dbReference>
<feature type="signal peptide" evidence="1">
    <location>
        <begin position="1"/>
        <end position="15"/>
    </location>
</feature>
<sequence>MLALLTLALAAAAHAANTTTTLVPVLREGCNKADPANLVPASNITLEYGAKNEKLVSVSLAMKYPSVVLEEVAAVAAVDCAAESITVTFNETAAFEQTSSDWQALDDFVMVTNHAGNCDVENERGFFVVDTVTFDAATLKVVANAHKSDVANTALSTQIIFSNVPVTNPAKRDISWDDEGVHITNTLALPAATTLFTADPYVAITADEASLSSAMTFSGVLKYSIIPLKVDELALDIDTVFDARLGLTVAATAPYAGNFTYDPEDLAYNFVDIPGIIKLGPALGFAVGVELEADAKATVTTDLGLSFPDAKLHLDLVNSSATAATGWDPVWTAQANISEKAAVGVNPYVELGVQLAFTILGGAIDLSTGVTSHSKLVNDFTLSASQGAGTEGTGIGTDNTACAEGFAVKSDFFFSVIGFATQWWSQELYSVEVPVADECYTWL</sequence>
<name>A0A7J6IJS0_COLFN</name>
<evidence type="ECO:0000259" key="2">
    <source>
        <dbReference type="Pfam" id="PF22974"/>
    </source>
</evidence>
<protein>
    <recommendedName>
        <fullName evidence="2">DUF7029 domain-containing protein</fullName>
    </recommendedName>
</protein>
<feature type="domain" description="DUF7029" evidence="2">
    <location>
        <begin position="60"/>
        <end position="154"/>
    </location>
</feature>
<evidence type="ECO:0000313" key="4">
    <source>
        <dbReference type="Proteomes" id="UP000011096"/>
    </source>
</evidence>
<accession>A0A7J6IJS0</accession>
<dbReference type="Pfam" id="PF22974">
    <property type="entry name" value="DUF7029"/>
    <property type="match status" value="1"/>
</dbReference>
<dbReference type="Proteomes" id="UP000011096">
    <property type="component" value="Unassembled WGS sequence"/>
</dbReference>